<protein>
    <recommendedName>
        <fullName evidence="4">Histidine kinase N-terminal 7TM region domain-containing protein</fullName>
    </recommendedName>
</protein>
<dbReference type="KEGG" id="mnd:KOY48_04450"/>
<keyword evidence="1" id="KW-0812">Transmembrane</keyword>
<feature type="transmembrane region" description="Helical" evidence="1">
    <location>
        <begin position="28"/>
        <end position="50"/>
    </location>
</feature>
<evidence type="ECO:0000256" key="1">
    <source>
        <dbReference type="SAM" id="Phobius"/>
    </source>
</evidence>
<proteinExistence type="predicted"/>
<gene>
    <name evidence="2" type="ORF">KOY48_04450</name>
</gene>
<evidence type="ECO:0000313" key="3">
    <source>
        <dbReference type="Proteomes" id="UP000679129"/>
    </source>
</evidence>
<evidence type="ECO:0008006" key="4">
    <source>
        <dbReference type="Google" id="ProtNLM"/>
    </source>
</evidence>
<name>A0A8F1MC63_9BACT</name>
<keyword evidence="1" id="KW-1133">Transmembrane helix</keyword>
<evidence type="ECO:0000313" key="2">
    <source>
        <dbReference type="EMBL" id="QWQ32102.1"/>
    </source>
</evidence>
<dbReference type="EMBL" id="CP076460">
    <property type="protein sequence ID" value="QWQ32102.1"/>
    <property type="molecule type" value="Genomic_DNA"/>
</dbReference>
<keyword evidence="3" id="KW-1185">Reference proteome</keyword>
<keyword evidence="1" id="KW-0472">Membrane</keyword>
<reference evidence="2" key="1">
    <citation type="submission" date="2021-06" db="EMBL/GenBank/DDBJ databases">
        <title>An adapted protocol for Saccharibacteria cultivation: two new species join this phylum of Candidate Phyla Radiations.</title>
        <authorList>
            <person name="Ibrahim A."/>
            <person name="Maatouk M."/>
            <person name="Zgheib R."/>
            <person name="Haddad G."/>
            <person name="Bou Khalil J."/>
            <person name="Raoult D."/>
            <person name="Bittar F."/>
        </authorList>
    </citation>
    <scope>NUCLEOTIDE SEQUENCE</scope>
    <source>
        <strain evidence="2">IHU1</strain>
    </source>
</reference>
<organism evidence="2 3">
    <name type="scientific">Candidatus Minimicrobia naudis</name>
    <dbReference type="NCBI Taxonomy" id="2841263"/>
    <lineage>
        <taxon>Bacteria</taxon>
        <taxon>Candidatus Saccharimonadota</taxon>
        <taxon>Candidatus Saccharimonadota incertae sedis</taxon>
        <taxon>Candidatus Minimicrobia</taxon>
    </lineage>
</organism>
<feature type="transmembrane region" description="Helical" evidence="1">
    <location>
        <begin position="62"/>
        <end position="83"/>
    </location>
</feature>
<sequence length="99" mass="11030">MLGLVALMALILGVLVLKKSKRRHDAKHWFFLVCLCLAVWSAGLEVFSLADNGVVLDTASRWFYVASAVFCPALAIFTTKSFLPIDKINERVLSARLVY</sequence>
<dbReference type="Proteomes" id="UP000679129">
    <property type="component" value="Chromosome"/>
</dbReference>
<accession>A0A8F1MC63</accession>
<dbReference type="AlphaFoldDB" id="A0A8F1MC63"/>